<sequence>MSPCHLEQAMSSKTDHNLKFEILKRLRFELDEGQSSALTKSGTLVSIIIIDKFSVMATNITGPTPQVDYSKLLTSPNYFGDNIGANPVSRPKNAESGRFTTSKTTVKKRKRTTPARIYLEEDCDYLAHYCLKAYETGQVCGRTLYYVYSTFENYCMLDYVNCMERYEGKYIFCLN</sequence>
<protein>
    <submittedName>
        <fullName evidence="2">Uncharacterized protein LOC116412834</fullName>
    </submittedName>
</protein>
<name>A0ABM3MNK9_GALME</name>
<dbReference type="RefSeq" id="XP_052752784.1">
    <property type="nucleotide sequence ID" value="XM_052896824.1"/>
</dbReference>
<gene>
    <name evidence="2" type="primary">LOC116412834</name>
</gene>
<accession>A0ABM3MNK9</accession>
<dbReference type="GeneID" id="116412834"/>
<evidence type="ECO:0000313" key="1">
    <source>
        <dbReference type="Proteomes" id="UP001652740"/>
    </source>
</evidence>
<evidence type="ECO:0000313" key="2">
    <source>
        <dbReference type="RefSeq" id="XP_052752784.1"/>
    </source>
</evidence>
<reference evidence="2" key="1">
    <citation type="submission" date="2025-08" db="UniProtKB">
        <authorList>
            <consortium name="RefSeq"/>
        </authorList>
    </citation>
    <scope>IDENTIFICATION</scope>
    <source>
        <tissue evidence="2">Whole larvae</tissue>
    </source>
</reference>
<keyword evidence="1" id="KW-1185">Reference proteome</keyword>
<proteinExistence type="predicted"/>
<organism evidence="1 2">
    <name type="scientific">Galleria mellonella</name>
    <name type="common">Greater wax moth</name>
    <dbReference type="NCBI Taxonomy" id="7137"/>
    <lineage>
        <taxon>Eukaryota</taxon>
        <taxon>Metazoa</taxon>
        <taxon>Ecdysozoa</taxon>
        <taxon>Arthropoda</taxon>
        <taxon>Hexapoda</taxon>
        <taxon>Insecta</taxon>
        <taxon>Pterygota</taxon>
        <taxon>Neoptera</taxon>
        <taxon>Endopterygota</taxon>
        <taxon>Lepidoptera</taxon>
        <taxon>Glossata</taxon>
        <taxon>Ditrysia</taxon>
        <taxon>Pyraloidea</taxon>
        <taxon>Pyralidae</taxon>
        <taxon>Galleriinae</taxon>
        <taxon>Galleria</taxon>
    </lineage>
</organism>
<dbReference type="Proteomes" id="UP001652740">
    <property type="component" value="Unplaced"/>
</dbReference>